<dbReference type="GO" id="GO:0000045">
    <property type="term" value="P:autophagosome assembly"/>
    <property type="evidence" value="ECO:0007669"/>
    <property type="project" value="TreeGrafter"/>
</dbReference>
<name>A0A232LNP3_9EURO</name>
<keyword evidence="7" id="KW-0653">Protein transport</keyword>
<comment type="caution">
    <text evidence="13">The sequence shown here is derived from an EMBL/GenBank/DDBJ whole genome shotgun (WGS) entry which is preliminary data.</text>
</comment>
<feature type="compositionally biased region" description="Basic and acidic residues" evidence="12">
    <location>
        <begin position="98"/>
        <end position="115"/>
    </location>
</feature>
<dbReference type="EMBL" id="NPHW01006977">
    <property type="protein sequence ID" value="OXV05437.1"/>
    <property type="molecule type" value="Genomic_DNA"/>
</dbReference>
<organism evidence="13 14">
    <name type="scientific">Elaphomyces granulatus</name>
    <dbReference type="NCBI Taxonomy" id="519963"/>
    <lineage>
        <taxon>Eukaryota</taxon>
        <taxon>Fungi</taxon>
        <taxon>Dikarya</taxon>
        <taxon>Ascomycota</taxon>
        <taxon>Pezizomycotina</taxon>
        <taxon>Eurotiomycetes</taxon>
        <taxon>Eurotiomycetidae</taxon>
        <taxon>Eurotiales</taxon>
        <taxon>Elaphomycetaceae</taxon>
        <taxon>Elaphomyces</taxon>
    </lineage>
</organism>
<dbReference type="GO" id="GO:0015031">
    <property type="term" value="P:protein transport"/>
    <property type="evidence" value="ECO:0007669"/>
    <property type="project" value="UniProtKB-KW"/>
</dbReference>
<dbReference type="GO" id="GO:0019776">
    <property type="term" value="F:Atg8-family ligase activity"/>
    <property type="evidence" value="ECO:0007669"/>
    <property type="project" value="TreeGrafter"/>
</dbReference>
<dbReference type="GO" id="GO:0044804">
    <property type="term" value="P:nucleophagy"/>
    <property type="evidence" value="ECO:0007669"/>
    <property type="project" value="TreeGrafter"/>
</dbReference>
<reference evidence="13 14" key="1">
    <citation type="journal article" date="2015" name="Environ. Microbiol.">
        <title>Metagenome sequence of Elaphomyces granulatus from sporocarp tissue reveals Ascomycota ectomycorrhizal fingerprints of genome expansion and a Proteobacteria-rich microbiome.</title>
        <authorList>
            <person name="Quandt C.A."/>
            <person name="Kohler A."/>
            <person name="Hesse C.N."/>
            <person name="Sharpton T.J."/>
            <person name="Martin F."/>
            <person name="Spatafora J.W."/>
        </authorList>
    </citation>
    <scope>NUCLEOTIDE SEQUENCE [LARGE SCALE GENOMIC DNA]</scope>
    <source>
        <strain evidence="13 14">OSC145934</strain>
    </source>
</reference>
<keyword evidence="6" id="KW-0833">Ubl conjugation pathway</keyword>
<comment type="similarity">
    <text evidence="2">Belongs to the ATG3 family.</text>
</comment>
<evidence type="ECO:0000313" key="14">
    <source>
        <dbReference type="Proteomes" id="UP000243515"/>
    </source>
</evidence>
<dbReference type="GO" id="GO:0005829">
    <property type="term" value="C:cytosol"/>
    <property type="evidence" value="ECO:0007669"/>
    <property type="project" value="TreeGrafter"/>
</dbReference>
<evidence type="ECO:0000256" key="11">
    <source>
        <dbReference type="ARBA" id="ARBA00063981"/>
    </source>
</evidence>
<evidence type="ECO:0000256" key="10">
    <source>
        <dbReference type="ARBA" id="ARBA00033139"/>
    </source>
</evidence>
<keyword evidence="5" id="KW-0963">Cytoplasm</keyword>
<evidence type="ECO:0000256" key="4">
    <source>
        <dbReference type="ARBA" id="ARBA00022448"/>
    </source>
</evidence>
<proteinExistence type="inferred from homology"/>
<gene>
    <name evidence="13" type="ORF">Egran_06795</name>
</gene>
<dbReference type="GO" id="GO:0061723">
    <property type="term" value="P:glycophagy"/>
    <property type="evidence" value="ECO:0007669"/>
    <property type="project" value="TreeGrafter"/>
</dbReference>
<evidence type="ECO:0000256" key="3">
    <source>
        <dbReference type="ARBA" id="ARBA00018067"/>
    </source>
</evidence>
<evidence type="ECO:0000256" key="6">
    <source>
        <dbReference type="ARBA" id="ARBA00022786"/>
    </source>
</evidence>
<dbReference type="OrthoDB" id="1584384at2759"/>
<comment type="subunit">
    <text evidence="11">Monomer. Interacts with ATG8 through an intermediate thioester bond through the C-terminal Gly of ATG8. Also interacts with the 40 amino acid C-terminal region of the E1-like ATG7 enzyme. Also interacts with the ATG12-ATG5 conjugate.</text>
</comment>
<feature type="region of interest" description="Disordered" evidence="12">
    <location>
        <begin position="97"/>
        <end position="116"/>
    </location>
</feature>
<dbReference type="PANTHER" id="PTHR12866">
    <property type="entry name" value="UBIQUITIN-LIKE-CONJUGATING ENZYME ATG3"/>
    <property type="match status" value="1"/>
</dbReference>
<keyword evidence="4" id="KW-0813">Transport</keyword>
<accession>A0A232LNP3</accession>
<evidence type="ECO:0000256" key="5">
    <source>
        <dbReference type="ARBA" id="ARBA00022490"/>
    </source>
</evidence>
<keyword evidence="14" id="KW-1185">Reference proteome</keyword>
<evidence type="ECO:0000256" key="7">
    <source>
        <dbReference type="ARBA" id="ARBA00022927"/>
    </source>
</evidence>
<dbReference type="PANTHER" id="PTHR12866:SF2">
    <property type="entry name" value="UBIQUITIN-LIKE-CONJUGATING ENZYME ATG3"/>
    <property type="match status" value="1"/>
</dbReference>
<sequence>MFNDQQKSISKHSIPVRTYNLYITYGNYYQTPRLLLTGYLSPSEPLPPSLMMEDFVGDYKDKTVTLEDFPWFDAGVPMASVHPLPVHLSMLAQALANEDSRAPSEPPHRPKELAHLPRYGPAACTSSIGRAYLLYSLS</sequence>
<protein>
    <recommendedName>
        <fullName evidence="3">Autophagy-related protein 3</fullName>
    </recommendedName>
    <alternativeName>
        <fullName evidence="9 10">Autophagy-related E2-like conjugation enzyme ATG3</fullName>
    </alternativeName>
</protein>
<evidence type="ECO:0000256" key="8">
    <source>
        <dbReference type="ARBA" id="ARBA00023006"/>
    </source>
</evidence>
<comment type="subcellular location">
    <subcellularLocation>
        <location evidence="1">Cytoplasm</location>
    </subcellularLocation>
</comment>
<dbReference type="Proteomes" id="UP000243515">
    <property type="component" value="Unassembled WGS sequence"/>
</dbReference>
<dbReference type="GO" id="GO:0000407">
    <property type="term" value="C:phagophore assembly site"/>
    <property type="evidence" value="ECO:0007669"/>
    <property type="project" value="TreeGrafter"/>
</dbReference>
<dbReference type="GO" id="GO:0000422">
    <property type="term" value="P:autophagy of mitochondrion"/>
    <property type="evidence" value="ECO:0007669"/>
    <property type="project" value="TreeGrafter"/>
</dbReference>
<dbReference type="InterPro" id="IPR007135">
    <property type="entry name" value="Atg3/Atg10"/>
</dbReference>
<evidence type="ECO:0000256" key="9">
    <source>
        <dbReference type="ARBA" id="ARBA00032144"/>
    </source>
</evidence>
<keyword evidence="8" id="KW-0072">Autophagy</keyword>
<evidence type="ECO:0000256" key="12">
    <source>
        <dbReference type="SAM" id="MobiDB-lite"/>
    </source>
</evidence>
<dbReference type="Pfam" id="PF03987">
    <property type="entry name" value="Autophagy_act_C"/>
    <property type="match status" value="1"/>
</dbReference>
<evidence type="ECO:0000256" key="2">
    <source>
        <dbReference type="ARBA" id="ARBA00007683"/>
    </source>
</evidence>
<dbReference type="AlphaFoldDB" id="A0A232LNP3"/>
<evidence type="ECO:0000256" key="1">
    <source>
        <dbReference type="ARBA" id="ARBA00004496"/>
    </source>
</evidence>
<evidence type="ECO:0000313" key="13">
    <source>
        <dbReference type="EMBL" id="OXV05437.1"/>
    </source>
</evidence>